<dbReference type="Proteomes" id="UP001283361">
    <property type="component" value="Unassembled WGS sequence"/>
</dbReference>
<keyword evidence="2" id="KW-1185">Reference proteome</keyword>
<evidence type="ECO:0000313" key="2">
    <source>
        <dbReference type="Proteomes" id="UP001283361"/>
    </source>
</evidence>
<reference evidence="1" key="1">
    <citation type="journal article" date="2023" name="G3 (Bethesda)">
        <title>A reference genome for the long-term kleptoplast-retaining sea slug Elysia crispata morphotype clarki.</title>
        <authorList>
            <person name="Eastman K.E."/>
            <person name="Pendleton A.L."/>
            <person name="Shaikh M.A."/>
            <person name="Suttiyut T."/>
            <person name="Ogas R."/>
            <person name="Tomko P."/>
            <person name="Gavelis G."/>
            <person name="Widhalm J.R."/>
            <person name="Wisecaver J.H."/>
        </authorList>
    </citation>
    <scope>NUCLEOTIDE SEQUENCE</scope>
    <source>
        <strain evidence="1">ECLA1</strain>
    </source>
</reference>
<sequence>MPHPLPITYVPSTPLHICPIPSPLHMLPALPITYAPSPSYHIYPIRSPSCILYPLPITYTPSAPHHIYLIPSPSRIPHPLTVTYTRINESLRILCPHNSGHGHSRPVVKQISTSSQTSHLLINYSNHQSTLFFRSVEKVQSQIPAIFPGPMPCKHERLAYSNDFRSIHTTISLAINFSVAWAYAPLKSGRA</sequence>
<protein>
    <submittedName>
        <fullName evidence="1">Uncharacterized protein</fullName>
    </submittedName>
</protein>
<proteinExistence type="predicted"/>
<accession>A0AAE1ABK4</accession>
<name>A0AAE1ABK4_9GAST</name>
<organism evidence="1 2">
    <name type="scientific">Elysia crispata</name>
    <name type="common">lettuce slug</name>
    <dbReference type="NCBI Taxonomy" id="231223"/>
    <lineage>
        <taxon>Eukaryota</taxon>
        <taxon>Metazoa</taxon>
        <taxon>Spiralia</taxon>
        <taxon>Lophotrochozoa</taxon>
        <taxon>Mollusca</taxon>
        <taxon>Gastropoda</taxon>
        <taxon>Heterobranchia</taxon>
        <taxon>Euthyneura</taxon>
        <taxon>Panpulmonata</taxon>
        <taxon>Sacoglossa</taxon>
        <taxon>Placobranchoidea</taxon>
        <taxon>Plakobranchidae</taxon>
        <taxon>Elysia</taxon>
    </lineage>
</organism>
<comment type="caution">
    <text evidence="1">The sequence shown here is derived from an EMBL/GenBank/DDBJ whole genome shotgun (WGS) entry which is preliminary data.</text>
</comment>
<evidence type="ECO:0000313" key="1">
    <source>
        <dbReference type="EMBL" id="KAK3784221.1"/>
    </source>
</evidence>
<dbReference type="EMBL" id="JAWDGP010002298">
    <property type="protein sequence ID" value="KAK3784221.1"/>
    <property type="molecule type" value="Genomic_DNA"/>
</dbReference>
<gene>
    <name evidence="1" type="ORF">RRG08_055750</name>
</gene>
<dbReference type="AlphaFoldDB" id="A0AAE1ABK4"/>